<gene>
    <name evidence="1" type="ORF">GCM10022207_92050</name>
</gene>
<comment type="caution">
    <text evidence="1">The sequence shown here is derived from an EMBL/GenBank/DDBJ whole genome shotgun (WGS) entry which is preliminary data.</text>
</comment>
<organism evidence="1 2">
    <name type="scientific">Streptomyces lannensis</name>
    <dbReference type="NCBI Taxonomy" id="766498"/>
    <lineage>
        <taxon>Bacteria</taxon>
        <taxon>Bacillati</taxon>
        <taxon>Actinomycetota</taxon>
        <taxon>Actinomycetes</taxon>
        <taxon>Kitasatosporales</taxon>
        <taxon>Streptomycetaceae</taxon>
        <taxon>Streptomyces</taxon>
    </lineage>
</organism>
<dbReference type="RefSeq" id="WP_345554633.1">
    <property type="nucleotide sequence ID" value="NZ_BAAAZA010000073.1"/>
</dbReference>
<sequence>MSDDVLSVIPTDPRWQPEQAAAERAASIVEDLAPGRPGGVDVEIDVTWLGTLTVVGCGRNLQKIGCPHCGASIDTEWWAGLLEAHWEDGFPTLNVVVPCCGAATSLDALEYDWPCGFARFEISIWNPEREWFSDEELITIGTALGHPVRQVRARI</sequence>
<keyword evidence="2" id="KW-1185">Reference proteome</keyword>
<evidence type="ECO:0000313" key="1">
    <source>
        <dbReference type="EMBL" id="GAA3908086.1"/>
    </source>
</evidence>
<name>A0ABP7LT58_9ACTN</name>
<dbReference type="Proteomes" id="UP001501563">
    <property type="component" value="Unassembled WGS sequence"/>
</dbReference>
<proteinExistence type="predicted"/>
<protein>
    <submittedName>
        <fullName evidence="1">Uncharacterized protein</fullName>
    </submittedName>
</protein>
<dbReference type="EMBL" id="BAAAZA010000073">
    <property type="protein sequence ID" value="GAA3908086.1"/>
    <property type="molecule type" value="Genomic_DNA"/>
</dbReference>
<evidence type="ECO:0000313" key="2">
    <source>
        <dbReference type="Proteomes" id="UP001501563"/>
    </source>
</evidence>
<accession>A0ABP7LT58</accession>
<reference evidence="2" key="1">
    <citation type="journal article" date="2019" name="Int. J. Syst. Evol. Microbiol.">
        <title>The Global Catalogue of Microorganisms (GCM) 10K type strain sequencing project: providing services to taxonomists for standard genome sequencing and annotation.</title>
        <authorList>
            <consortium name="The Broad Institute Genomics Platform"/>
            <consortium name="The Broad Institute Genome Sequencing Center for Infectious Disease"/>
            <person name="Wu L."/>
            <person name="Ma J."/>
        </authorList>
    </citation>
    <scope>NUCLEOTIDE SEQUENCE [LARGE SCALE GENOMIC DNA]</scope>
    <source>
        <strain evidence="2">JCM 16578</strain>
    </source>
</reference>